<evidence type="ECO:0000313" key="3">
    <source>
        <dbReference type="Proteomes" id="UP000230750"/>
    </source>
</evidence>
<comment type="caution">
    <text evidence="2">The sequence shown here is derived from an EMBL/GenBank/DDBJ whole genome shotgun (WGS) entry which is preliminary data.</text>
</comment>
<protein>
    <submittedName>
        <fullName evidence="2">Uncharacterized protein</fullName>
    </submittedName>
</protein>
<evidence type="ECO:0000313" key="2">
    <source>
        <dbReference type="EMBL" id="PIK50719.1"/>
    </source>
</evidence>
<dbReference type="EMBL" id="MRZV01000407">
    <property type="protein sequence ID" value="PIK50719.1"/>
    <property type="molecule type" value="Genomic_DNA"/>
</dbReference>
<dbReference type="AlphaFoldDB" id="A0A2G8KRT3"/>
<gene>
    <name evidence="2" type="ORF">BSL78_12405</name>
</gene>
<keyword evidence="3" id="KW-1185">Reference proteome</keyword>
<accession>A0A2G8KRT3</accession>
<feature type="region of interest" description="Disordered" evidence="1">
    <location>
        <begin position="111"/>
        <end position="142"/>
    </location>
</feature>
<proteinExistence type="predicted"/>
<feature type="region of interest" description="Disordered" evidence="1">
    <location>
        <begin position="245"/>
        <end position="326"/>
    </location>
</feature>
<name>A0A2G8KRT3_STIJA</name>
<feature type="compositionally biased region" description="Basic and acidic residues" evidence="1">
    <location>
        <begin position="245"/>
        <end position="309"/>
    </location>
</feature>
<sequence length="508" mass="60154">MYNKRSSASQRIVTEAKALAALLTNMKTLIREDSMLSEVAHTVPYFRLFDISTRNLTTFLNELRIEIIVALLDEAERKKEEKGTLDIQEQELDPKYVSSATIDHLVHRTKTGGTLKGGAKDRHMKNGSKQKKRKHKRVAKSRNRVNYNEIRSAISKELLKSAGFILPFDMNFWKRIALKLSWPRSKLSQSVHRLYTIWEENRGNVRSVLEAKETLHTSQEPPNSLPEEKTMIRVWKRFRKVKRYTDEDRSDEHNDDANRNDQEIDDLNRRDGYNDDANRNDQEIDDLNRSDDYNDDAYRNDEQNDDPFRNYEQQSDAETPFAERRTRNKGIKKIPFLIQDNEDLVSKEKDKFRKDDGQESVDCVDTNIEKSAHSSKKDYDDLDETLDSYPQHHTHYVDLSTECKPIVAAQQDNEDLEYEEKYNFRKINEQEIFTTESKPRKDKIQFFNRVLPKKVSFVFPKKAWIRLKRTQRGRCFVRGEWQKPVLKIVRESNPYCSFNFQYHRVHPY</sequence>
<organism evidence="2 3">
    <name type="scientific">Stichopus japonicus</name>
    <name type="common">Sea cucumber</name>
    <dbReference type="NCBI Taxonomy" id="307972"/>
    <lineage>
        <taxon>Eukaryota</taxon>
        <taxon>Metazoa</taxon>
        <taxon>Echinodermata</taxon>
        <taxon>Eleutherozoa</taxon>
        <taxon>Echinozoa</taxon>
        <taxon>Holothuroidea</taxon>
        <taxon>Aspidochirotacea</taxon>
        <taxon>Aspidochirotida</taxon>
        <taxon>Stichopodidae</taxon>
        <taxon>Apostichopus</taxon>
    </lineage>
</organism>
<feature type="compositionally biased region" description="Basic residues" evidence="1">
    <location>
        <begin position="122"/>
        <end position="142"/>
    </location>
</feature>
<dbReference type="Proteomes" id="UP000230750">
    <property type="component" value="Unassembled WGS sequence"/>
</dbReference>
<evidence type="ECO:0000256" key="1">
    <source>
        <dbReference type="SAM" id="MobiDB-lite"/>
    </source>
</evidence>
<reference evidence="2 3" key="1">
    <citation type="journal article" date="2017" name="PLoS Biol.">
        <title>The sea cucumber genome provides insights into morphological evolution and visceral regeneration.</title>
        <authorList>
            <person name="Zhang X."/>
            <person name="Sun L."/>
            <person name="Yuan J."/>
            <person name="Sun Y."/>
            <person name="Gao Y."/>
            <person name="Zhang L."/>
            <person name="Li S."/>
            <person name="Dai H."/>
            <person name="Hamel J.F."/>
            <person name="Liu C."/>
            <person name="Yu Y."/>
            <person name="Liu S."/>
            <person name="Lin W."/>
            <person name="Guo K."/>
            <person name="Jin S."/>
            <person name="Xu P."/>
            <person name="Storey K.B."/>
            <person name="Huan P."/>
            <person name="Zhang T."/>
            <person name="Zhou Y."/>
            <person name="Zhang J."/>
            <person name="Lin C."/>
            <person name="Li X."/>
            <person name="Xing L."/>
            <person name="Huo D."/>
            <person name="Sun M."/>
            <person name="Wang L."/>
            <person name="Mercier A."/>
            <person name="Li F."/>
            <person name="Yang H."/>
            <person name="Xiang J."/>
        </authorList>
    </citation>
    <scope>NUCLEOTIDE SEQUENCE [LARGE SCALE GENOMIC DNA]</scope>
    <source>
        <strain evidence="2">Shaxun</strain>
        <tissue evidence="2">Muscle</tissue>
    </source>
</reference>